<proteinExistence type="predicted"/>
<keyword evidence="8" id="KW-1185">Reference proteome</keyword>
<dbReference type="AlphaFoldDB" id="A0A1L9RIW9"/>
<dbReference type="Gene3D" id="4.10.240.10">
    <property type="entry name" value="Zn(2)-C6 fungal-type DNA-binding domain"/>
    <property type="match status" value="1"/>
</dbReference>
<feature type="compositionally biased region" description="Low complexity" evidence="5">
    <location>
        <begin position="451"/>
        <end position="464"/>
    </location>
</feature>
<dbReference type="GO" id="GO:0008270">
    <property type="term" value="F:zinc ion binding"/>
    <property type="evidence" value="ECO:0007669"/>
    <property type="project" value="InterPro"/>
</dbReference>
<accession>A0A1L9RIW9</accession>
<dbReference type="PROSITE" id="PS00463">
    <property type="entry name" value="ZN2_CY6_FUNGAL_1"/>
    <property type="match status" value="1"/>
</dbReference>
<dbReference type="SMART" id="SM00066">
    <property type="entry name" value="GAL4"/>
    <property type="match status" value="1"/>
</dbReference>
<evidence type="ECO:0000313" key="7">
    <source>
        <dbReference type="EMBL" id="OJJ34833.1"/>
    </source>
</evidence>
<sequence>MAGPGGGPPRKSHTKSRNGCKTCKRRHIRCDESFPQCRNCTKHNCRCDYMDSAAAHDGSSKARKVPDLLMSPEIEVEIKNWDTTGVPPFPELLHCPRSGWYGLSRTDLRLIHHIIGLSIDIHRRGFSSCTVWAQKMPNFLAIALSNDFVMSSILAFSASHLAWITRNQETKHLAYHHRGVAIKGLHKAIGNFSKDNSDAILASSILLSWQTTEWQSWASLQQGLTTVLDAMHPIWKQESELARFLENQRALGCTNTPIKSGYQFRDEDLVELDQTIASLENAQKCVSHNHEHYLRIGELLHFVRRFRQDLPTQTPEQAFERMQPLRRWLFWLPPAMLRGGESDISALAILSQFFGVGIALDSLFPDMGGAYLGPLSVGPVEDAYRIIVTRNTTDPFNLELQHAMNLMELPQHLVAKYKARLQWSSPRSSLDHYSPGPPSPYHHNFQDYRVASSSPSSTSATYTPYTPPLTSPPAVTIANSPFDVTGGYVTAPSQNYYPPSPRLLSEPREELPEYHHPTHHHQQSPAFQSPYVDDMLCGGLQRTDGALELNMGLYNEHHSVPLAGMVAPEPCWT</sequence>
<dbReference type="OrthoDB" id="1924260at2759"/>
<dbReference type="GeneID" id="63746670"/>
<feature type="region of interest" description="Disordered" evidence="5">
    <location>
        <begin position="428"/>
        <end position="465"/>
    </location>
</feature>
<dbReference type="PANTHER" id="PTHR47657">
    <property type="entry name" value="STEROL REGULATORY ELEMENT-BINDING PROTEIN ECM22"/>
    <property type="match status" value="1"/>
</dbReference>
<evidence type="ECO:0000256" key="4">
    <source>
        <dbReference type="ARBA" id="ARBA00023242"/>
    </source>
</evidence>
<evidence type="ECO:0000313" key="8">
    <source>
        <dbReference type="Proteomes" id="UP000184383"/>
    </source>
</evidence>
<dbReference type="InterPro" id="IPR021858">
    <property type="entry name" value="Fun_TF"/>
</dbReference>
<keyword evidence="2" id="KW-0238">DNA-binding</keyword>
<evidence type="ECO:0000256" key="5">
    <source>
        <dbReference type="SAM" id="MobiDB-lite"/>
    </source>
</evidence>
<evidence type="ECO:0000256" key="3">
    <source>
        <dbReference type="ARBA" id="ARBA00023163"/>
    </source>
</evidence>
<keyword evidence="3" id="KW-0804">Transcription</keyword>
<protein>
    <recommendedName>
        <fullName evidence="6">Zn(2)-C6 fungal-type domain-containing protein</fullName>
    </recommendedName>
</protein>
<reference evidence="8" key="1">
    <citation type="journal article" date="2017" name="Genome Biol.">
        <title>Comparative genomics reveals high biological diversity and specific adaptations in the industrially and medically important fungal genus Aspergillus.</title>
        <authorList>
            <person name="de Vries R.P."/>
            <person name="Riley R."/>
            <person name="Wiebenga A."/>
            <person name="Aguilar-Osorio G."/>
            <person name="Amillis S."/>
            <person name="Uchima C.A."/>
            <person name="Anderluh G."/>
            <person name="Asadollahi M."/>
            <person name="Askin M."/>
            <person name="Barry K."/>
            <person name="Battaglia E."/>
            <person name="Bayram O."/>
            <person name="Benocci T."/>
            <person name="Braus-Stromeyer S.A."/>
            <person name="Caldana C."/>
            <person name="Canovas D."/>
            <person name="Cerqueira G.C."/>
            <person name="Chen F."/>
            <person name="Chen W."/>
            <person name="Choi C."/>
            <person name="Clum A."/>
            <person name="Dos Santos R.A."/>
            <person name="Damasio A.R."/>
            <person name="Diallinas G."/>
            <person name="Emri T."/>
            <person name="Fekete E."/>
            <person name="Flipphi M."/>
            <person name="Freyberg S."/>
            <person name="Gallo A."/>
            <person name="Gournas C."/>
            <person name="Habgood R."/>
            <person name="Hainaut M."/>
            <person name="Harispe M.L."/>
            <person name="Henrissat B."/>
            <person name="Hilden K.S."/>
            <person name="Hope R."/>
            <person name="Hossain A."/>
            <person name="Karabika E."/>
            <person name="Karaffa L."/>
            <person name="Karanyi Z."/>
            <person name="Krasevec N."/>
            <person name="Kuo A."/>
            <person name="Kusch H."/>
            <person name="LaButti K."/>
            <person name="Lagendijk E.L."/>
            <person name="Lapidus A."/>
            <person name="Levasseur A."/>
            <person name="Lindquist E."/>
            <person name="Lipzen A."/>
            <person name="Logrieco A.F."/>
            <person name="MacCabe A."/>
            <person name="Maekelae M.R."/>
            <person name="Malavazi I."/>
            <person name="Melin P."/>
            <person name="Meyer V."/>
            <person name="Mielnichuk N."/>
            <person name="Miskei M."/>
            <person name="Molnar A.P."/>
            <person name="Mule G."/>
            <person name="Ngan C.Y."/>
            <person name="Orejas M."/>
            <person name="Orosz E."/>
            <person name="Ouedraogo J.P."/>
            <person name="Overkamp K.M."/>
            <person name="Park H.-S."/>
            <person name="Perrone G."/>
            <person name="Piumi F."/>
            <person name="Punt P.J."/>
            <person name="Ram A.F."/>
            <person name="Ramon A."/>
            <person name="Rauscher S."/>
            <person name="Record E."/>
            <person name="Riano-Pachon D.M."/>
            <person name="Robert V."/>
            <person name="Roehrig J."/>
            <person name="Ruller R."/>
            <person name="Salamov A."/>
            <person name="Salih N.S."/>
            <person name="Samson R.A."/>
            <person name="Sandor E."/>
            <person name="Sanguinetti M."/>
            <person name="Schuetze T."/>
            <person name="Sepcic K."/>
            <person name="Shelest E."/>
            <person name="Sherlock G."/>
            <person name="Sophianopoulou V."/>
            <person name="Squina F.M."/>
            <person name="Sun H."/>
            <person name="Susca A."/>
            <person name="Todd R.B."/>
            <person name="Tsang A."/>
            <person name="Unkles S.E."/>
            <person name="van de Wiele N."/>
            <person name="van Rossen-Uffink D."/>
            <person name="Oliveira J.V."/>
            <person name="Vesth T.C."/>
            <person name="Visser J."/>
            <person name="Yu J.-H."/>
            <person name="Zhou M."/>
            <person name="Andersen M.R."/>
            <person name="Archer D.B."/>
            <person name="Baker S.E."/>
            <person name="Benoit I."/>
            <person name="Brakhage A.A."/>
            <person name="Braus G.H."/>
            <person name="Fischer R."/>
            <person name="Frisvad J.C."/>
            <person name="Goldman G.H."/>
            <person name="Houbraken J."/>
            <person name="Oakley B."/>
            <person name="Pocsi I."/>
            <person name="Scazzocchio C."/>
            <person name="Seiboth B."/>
            <person name="vanKuyk P.A."/>
            <person name="Wortman J."/>
            <person name="Dyer P.S."/>
            <person name="Grigoriev I.V."/>
        </authorList>
    </citation>
    <scope>NUCLEOTIDE SEQUENCE [LARGE SCALE GENOMIC DNA]</scope>
    <source>
        <strain evidence="8">DTO 134E9</strain>
    </source>
</reference>
<keyword evidence="1" id="KW-0805">Transcription regulation</keyword>
<gene>
    <name evidence="7" type="ORF">ASPWEDRAFT_171669</name>
</gene>
<dbReference type="PROSITE" id="PS50048">
    <property type="entry name" value="ZN2_CY6_FUNGAL_2"/>
    <property type="match status" value="1"/>
</dbReference>
<dbReference type="InterPro" id="IPR036864">
    <property type="entry name" value="Zn2-C6_fun-type_DNA-bd_sf"/>
</dbReference>
<dbReference type="InterPro" id="IPR001138">
    <property type="entry name" value="Zn2Cys6_DnaBD"/>
</dbReference>
<dbReference type="SUPFAM" id="SSF57701">
    <property type="entry name" value="Zn2/Cys6 DNA-binding domain"/>
    <property type="match status" value="1"/>
</dbReference>
<evidence type="ECO:0000256" key="2">
    <source>
        <dbReference type="ARBA" id="ARBA00023125"/>
    </source>
</evidence>
<dbReference type="Proteomes" id="UP000184383">
    <property type="component" value="Unassembled WGS sequence"/>
</dbReference>
<dbReference type="Pfam" id="PF00172">
    <property type="entry name" value="Zn_clus"/>
    <property type="match status" value="1"/>
</dbReference>
<dbReference type="GO" id="GO:0000981">
    <property type="term" value="F:DNA-binding transcription factor activity, RNA polymerase II-specific"/>
    <property type="evidence" value="ECO:0007669"/>
    <property type="project" value="InterPro"/>
</dbReference>
<feature type="domain" description="Zn(2)-C6 fungal-type" evidence="6">
    <location>
        <begin position="19"/>
        <end position="49"/>
    </location>
</feature>
<evidence type="ECO:0000259" key="6">
    <source>
        <dbReference type="PROSITE" id="PS50048"/>
    </source>
</evidence>
<dbReference type="EMBL" id="KV878212">
    <property type="protein sequence ID" value="OJJ34833.1"/>
    <property type="molecule type" value="Genomic_DNA"/>
</dbReference>
<dbReference type="CDD" id="cd00067">
    <property type="entry name" value="GAL4"/>
    <property type="match status" value="1"/>
</dbReference>
<dbReference type="STRING" id="1073089.A0A1L9RIW9"/>
<evidence type="ECO:0000256" key="1">
    <source>
        <dbReference type="ARBA" id="ARBA00023015"/>
    </source>
</evidence>
<dbReference type="PANTHER" id="PTHR47657:SF12">
    <property type="entry name" value="ZN(II)2CYS6 TRANSCRIPTION FACTOR (EUROFUNG)"/>
    <property type="match status" value="1"/>
</dbReference>
<dbReference type="VEuPathDB" id="FungiDB:ASPWEDRAFT_171669"/>
<dbReference type="Pfam" id="PF11951">
    <property type="entry name" value="Fungal_trans_2"/>
    <property type="match status" value="1"/>
</dbReference>
<keyword evidence="4" id="KW-0539">Nucleus</keyword>
<dbReference type="GO" id="GO:0003677">
    <property type="term" value="F:DNA binding"/>
    <property type="evidence" value="ECO:0007669"/>
    <property type="project" value="UniProtKB-KW"/>
</dbReference>
<organism evidence="7 8">
    <name type="scientific">Aspergillus wentii DTO 134E9</name>
    <dbReference type="NCBI Taxonomy" id="1073089"/>
    <lineage>
        <taxon>Eukaryota</taxon>
        <taxon>Fungi</taxon>
        <taxon>Dikarya</taxon>
        <taxon>Ascomycota</taxon>
        <taxon>Pezizomycotina</taxon>
        <taxon>Eurotiomycetes</taxon>
        <taxon>Eurotiomycetidae</taxon>
        <taxon>Eurotiales</taxon>
        <taxon>Aspergillaceae</taxon>
        <taxon>Aspergillus</taxon>
        <taxon>Aspergillus subgen. Cremei</taxon>
    </lineage>
</organism>
<name>A0A1L9RIW9_ASPWE</name>
<dbReference type="RefSeq" id="XP_040688509.1">
    <property type="nucleotide sequence ID" value="XM_040830822.1"/>
</dbReference>
<dbReference type="InterPro" id="IPR052400">
    <property type="entry name" value="Zn2-C6_fungal_TF"/>
</dbReference>